<sequence length="212" mass="22377">MTVADSSLKDRLTRLDRAITPPERIAAIAELVEGVKNDPGTAVDEAIAALIAQLEQHHPGVAKAAVDGLVEIGAESVEGAIAAYHRCTDQMVQAYLIQGLARIGDPRAIDLLVEVVGVEMANHCQGNVRRVAARGLGQVGCNSDDPAIVGAAIDKLTWALMYTEDWALRYAACVSLSEIGTDKAVGALHEAIARERDPVVVARLREAISPAG</sequence>
<dbReference type="PANTHER" id="PTHR12697">
    <property type="entry name" value="PBS LYASE HEAT-LIKE PROTEIN"/>
    <property type="match status" value="1"/>
</dbReference>
<evidence type="ECO:0000313" key="4">
    <source>
        <dbReference type="Proteomes" id="UP000500857"/>
    </source>
</evidence>
<evidence type="ECO:0000256" key="1">
    <source>
        <dbReference type="ARBA" id="ARBA00022549"/>
    </source>
</evidence>
<dbReference type="SUPFAM" id="SSF48371">
    <property type="entry name" value="ARM repeat"/>
    <property type="match status" value="1"/>
</dbReference>
<dbReference type="InterPro" id="IPR011989">
    <property type="entry name" value="ARM-like"/>
</dbReference>
<dbReference type="GO" id="GO:0016491">
    <property type="term" value="F:oxidoreductase activity"/>
    <property type="evidence" value="ECO:0007669"/>
    <property type="project" value="TreeGrafter"/>
</dbReference>
<evidence type="ECO:0000256" key="2">
    <source>
        <dbReference type="ARBA" id="ARBA00022738"/>
    </source>
</evidence>
<dbReference type="Pfam" id="PF13646">
    <property type="entry name" value="HEAT_2"/>
    <property type="match status" value="1"/>
</dbReference>
<proteinExistence type="predicted"/>
<name>A0A6H1TW50_9CYAN</name>
<dbReference type="Pfam" id="PF03130">
    <property type="entry name" value="HEAT_PBS"/>
    <property type="match status" value="1"/>
</dbReference>
<gene>
    <name evidence="3" type="ORF">HCG48_09695</name>
</gene>
<accession>A0A6H1TW50</accession>
<keyword evidence="4" id="KW-1185">Reference proteome</keyword>
<dbReference type="Proteomes" id="UP000500857">
    <property type="component" value="Chromosome"/>
</dbReference>
<evidence type="ECO:0000313" key="3">
    <source>
        <dbReference type="EMBL" id="QIZ70822.1"/>
    </source>
</evidence>
<dbReference type="EMBL" id="CP051167">
    <property type="protein sequence ID" value="QIZ70822.1"/>
    <property type="molecule type" value="Genomic_DNA"/>
</dbReference>
<protein>
    <submittedName>
        <fullName evidence="3">HEAT repeat domain-containing protein</fullName>
    </submittedName>
</protein>
<dbReference type="Gene3D" id="1.25.10.10">
    <property type="entry name" value="Leucine-rich Repeat Variant"/>
    <property type="match status" value="1"/>
</dbReference>
<keyword evidence="2" id="KW-0605">Phycobilisome</keyword>
<dbReference type="InterPro" id="IPR004155">
    <property type="entry name" value="PBS_lyase_HEAT"/>
</dbReference>
<dbReference type="InterPro" id="IPR016024">
    <property type="entry name" value="ARM-type_fold"/>
</dbReference>
<reference evidence="3 4" key="1">
    <citation type="submission" date="2020-04" db="EMBL/GenBank/DDBJ databases">
        <authorList>
            <person name="Basu S."/>
            <person name="Maruthanayagam V."/>
            <person name="Chakraborty S."/>
            <person name="Pramanik A."/>
            <person name="Mukherjee J."/>
            <person name="Brink B."/>
        </authorList>
    </citation>
    <scope>NUCLEOTIDE SEQUENCE [LARGE SCALE GENOMIC DNA]</scope>
    <source>
        <strain evidence="3 4">AP17</strain>
    </source>
</reference>
<dbReference type="KEGG" id="oxy:HCG48_09695"/>
<keyword evidence="1" id="KW-0042">Antenna complex</keyword>
<dbReference type="AlphaFoldDB" id="A0A6H1TW50"/>
<dbReference type="RefSeq" id="WP_168568977.1">
    <property type="nucleotide sequence ID" value="NZ_CP051167.1"/>
</dbReference>
<dbReference type="PANTHER" id="PTHR12697:SF5">
    <property type="entry name" value="DEOXYHYPUSINE HYDROXYLASE"/>
    <property type="match status" value="1"/>
</dbReference>
<dbReference type="SMART" id="SM00567">
    <property type="entry name" value="EZ_HEAT"/>
    <property type="match status" value="2"/>
</dbReference>
<dbReference type="GO" id="GO:0030089">
    <property type="term" value="C:phycobilisome"/>
    <property type="evidence" value="ECO:0007669"/>
    <property type="project" value="UniProtKB-KW"/>
</dbReference>
<organism evidence="3 4">
    <name type="scientific">Oxynema aestuarii AP17</name>
    <dbReference type="NCBI Taxonomy" id="2064643"/>
    <lineage>
        <taxon>Bacteria</taxon>
        <taxon>Bacillati</taxon>
        <taxon>Cyanobacteriota</taxon>
        <taxon>Cyanophyceae</taxon>
        <taxon>Oscillatoriophycideae</taxon>
        <taxon>Oscillatoriales</taxon>
        <taxon>Oscillatoriaceae</taxon>
        <taxon>Oxynema</taxon>
        <taxon>Oxynema aestuarii</taxon>
    </lineage>
</organism>